<gene>
    <name evidence="1" type="ORF">K435DRAFT_856582</name>
</gene>
<reference evidence="1 2" key="1">
    <citation type="journal article" date="2019" name="Nat. Ecol. Evol.">
        <title>Megaphylogeny resolves global patterns of mushroom evolution.</title>
        <authorList>
            <person name="Varga T."/>
            <person name="Krizsan K."/>
            <person name="Foldi C."/>
            <person name="Dima B."/>
            <person name="Sanchez-Garcia M."/>
            <person name="Sanchez-Ramirez S."/>
            <person name="Szollosi G.J."/>
            <person name="Szarkandi J.G."/>
            <person name="Papp V."/>
            <person name="Albert L."/>
            <person name="Andreopoulos W."/>
            <person name="Angelini C."/>
            <person name="Antonin V."/>
            <person name="Barry K.W."/>
            <person name="Bougher N.L."/>
            <person name="Buchanan P."/>
            <person name="Buyck B."/>
            <person name="Bense V."/>
            <person name="Catcheside P."/>
            <person name="Chovatia M."/>
            <person name="Cooper J."/>
            <person name="Damon W."/>
            <person name="Desjardin D."/>
            <person name="Finy P."/>
            <person name="Geml J."/>
            <person name="Haridas S."/>
            <person name="Hughes K."/>
            <person name="Justo A."/>
            <person name="Karasinski D."/>
            <person name="Kautmanova I."/>
            <person name="Kiss B."/>
            <person name="Kocsube S."/>
            <person name="Kotiranta H."/>
            <person name="LaButti K.M."/>
            <person name="Lechner B.E."/>
            <person name="Liimatainen K."/>
            <person name="Lipzen A."/>
            <person name="Lukacs Z."/>
            <person name="Mihaltcheva S."/>
            <person name="Morgado L.N."/>
            <person name="Niskanen T."/>
            <person name="Noordeloos M.E."/>
            <person name="Ohm R.A."/>
            <person name="Ortiz-Santana B."/>
            <person name="Ovrebo C."/>
            <person name="Racz N."/>
            <person name="Riley R."/>
            <person name="Savchenko A."/>
            <person name="Shiryaev A."/>
            <person name="Soop K."/>
            <person name="Spirin V."/>
            <person name="Szebenyi C."/>
            <person name="Tomsovsky M."/>
            <person name="Tulloss R.E."/>
            <person name="Uehling J."/>
            <person name="Grigoriev I.V."/>
            <person name="Vagvolgyi C."/>
            <person name="Papp T."/>
            <person name="Martin F.M."/>
            <person name="Miettinen O."/>
            <person name="Hibbett D.S."/>
            <person name="Nagy L.G."/>
        </authorList>
    </citation>
    <scope>NUCLEOTIDE SEQUENCE [LARGE SCALE GENOMIC DNA]</scope>
    <source>
        <strain evidence="1 2">CBS 962.96</strain>
    </source>
</reference>
<proteinExistence type="predicted"/>
<dbReference type="OrthoDB" id="8954335at2759"/>
<protein>
    <submittedName>
        <fullName evidence="1">Uncharacterized protein</fullName>
    </submittedName>
</protein>
<accession>A0A4V4HGD9</accession>
<evidence type="ECO:0000313" key="2">
    <source>
        <dbReference type="Proteomes" id="UP000297245"/>
    </source>
</evidence>
<keyword evidence="2" id="KW-1185">Reference proteome</keyword>
<name>A0A4V4HGD9_DENBC</name>
<evidence type="ECO:0000313" key="1">
    <source>
        <dbReference type="EMBL" id="THU98455.1"/>
    </source>
</evidence>
<dbReference type="EMBL" id="ML179135">
    <property type="protein sequence ID" value="THU98455.1"/>
    <property type="molecule type" value="Genomic_DNA"/>
</dbReference>
<organism evidence="1 2">
    <name type="scientific">Dendrothele bispora (strain CBS 962.96)</name>
    <dbReference type="NCBI Taxonomy" id="1314807"/>
    <lineage>
        <taxon>Eukaryota</taxon>
        <taxon>Fungi</taxon>
        <taxon>Dikarya</taxon>
        <taxon>Basidiomycota</taxon>
        <taxon>Agaricomycotina</taxon>
        <taxon>Agaricomycetes</taxon>
        <taxon>Agaricomycetidae</taxon>
        <taxon>Agaricales</taxon>
        <taxon>Agaricales incertae sedis</taxon>
        <taxon>Dendrothele</taxon>
    </lineage>
</organism>
<dbReference type="Proteomes" id="UP000297245">
    <property type="component" value="Unassembled WGS sequence"/>
</dbReference>
<dbReference type="AlphaFoldDB" id="A0A4V4HGD9"/>
<sequence>MKVTGVPKWFHLSQVTPPAELNEMLQYLSSYGGPRAAKEYARNLGGEYPFSLTGTIGSELESDKRPSTANRITSYLEAYRGGQVGIPSPSAFKDSVESDFIKVSQDYEEDLATWRDYQERLRAAEQHSFPGVSVSQLTSKMNRADKAVIAVILVPEQVKFVDLLNTYRVLAADICQWRTSIDEPKKKEGSNDPEDKPAPTEYMSLYADALRDAPLLRLDDSTNSLKTALETVRKTSNVAFLTYGIGVNAMGGLTWEVLNPGLGYYPPQS</sequence>